<dbReference type="InterPro" id="IPR010359">
    <property type="entry name" value="IrrE_HExxH"/>
</dbReference>
<accession>A0A5J5IW25</accession>
<evidence type="ECO:0000313" key="3">
    <source>
        <dbReference type="Proteomes" id="UP000325827"/>
    </source>
</evidence>
<evidence type="ECO:0000259" key="1">
    <source>
        <dbReference type="Pfam" id="PF06114"/>
    </source>
</evidence>
<name>A0A5J5IW25_9MICO</name>
<feature type="domain" description="IrrE N-terminal-like" evidence="1">
    <location>
        <begin position="79"/>
        <end position="172"/>
    </location>
</feature>
<organism evidence="2 3">
    <name type="scientific">Microbacterium rhizomatis</name>
    <dbReference type="NCBI Taxonomy" id="1631477"/>
    <lineage>
        <taxon>Bacteria</taxon>
        <taxon>Bacillati</taxon>
        <taxon>Actinomycetota</taxon>
        <taxon>Actinomycetes</taxon>
        <taxon>Micrococcales</taxon>
        <taxon>Microbacteriaceae</taxon>
        <taxon>Microbacterium</taxon>
    </lineage>
</organism>
<dbReference type="EMBL" id="VYSA01000005">
    <property type="protein sequence ID" value="KAA9105523.1"/>
    <property type="molecule type" value="Genomic_DNA"/>
</dbReference>
<keyword evidence="3" id="KW-1185">Reference proteome</keyword>
<evidence type="ECO:0000313" key="2">
    <source>
        <dbReference type="EMBL" id="KAA9105523.1"/>
    </source>
</evidence>
<sequence length="187" mass="20926">MASTAGFVKKHVTDLAYQTREELGLSPFDRLDPLALAEYLAIPVRKLSELRDENPQASDYFLTGDPGAFSAVTVFRGTERRILHNDAHSPGRQASNICHELGHGLLLHEPTPALDGSGCRDWDQVMEDQAQWMAGALLVHETGLISALRRGQDVVDIARRYGTSEDMVTWRINMTAAYRRARQPVRR</sequence>
<dbReference type="Proteomes" id="UP000325827">
    <property type="component" value="Unassembled WGS sequence"/>
</dbReference>
<gene>
    <name evidence="2" type="ORF">F6B43_17250</name>
</gene>
<reference evidence="3" key="1">
    <citation type="submission" date="2019-09" db="EMBL/GenBank/DDBJ databases">
        <title>Mumia zhuanghuii sp. nov. isolated from the intestinal contents of plateau pika (Ochotona curzoniae) in the Qinghai-Tibet plateau of China.</title>
        <authorList>
            <person name="Tian Z."/>
        </authorList>
    </citation>
    <scope>NUCLEOTIDE SEQUENCE [LARGE SCALE GENOMIC DNA]</scope>
    <source>
        <strain evidence="3">JCM 30598</strain>
    </source>
</reference>
<proteinExistence type="predicted"/>
<dbReference type="Gene3D" id="1.10.10.2910">
    <property type="match status" value="1"/>
</dbReference>
<dbReference type="Pfam" id="PF06114">
    <property type="entry name" value="Peptidase_M78"/>
    <property type="match status" value="1"/>
</dbReference>
<comment type="caution">
    <text evidence="2">The sequence shown here is derived from an EMBL/GenBank/DDBJ whole genome shotgun (WGS) entry which is preliminary data.</text>
</comment>
<protein>
    <submittedName>
        <fullName evidence="2">ImmA/IrrE family metallo-endopeptidase</fullName>
    </submittedName>
</protein>
<dbReference type="AlphaFoldDB" id="A0A5J5IW25"/>
<dbReference type="OrthoDB" id="572608at2"/>
<dbReference type="RefSeq" id="WP_150450255.1">
    <property type="nucleotide sequence ID" value="NZ_VYSA01000005.1"/>
</dbReference>